<keyword evidence="1" id="KW-0472">Membrane</keyword>
<keyword evidence="2" id="KW-0732">Signal</keyword>
<keyword evidence="7" id="KW-1185">Reference proteome</keyword>
<dbReference type="InterPro" id="IPR056563">
    <property type="entry name" value="LysM3_LYK4_5"/>
</dbReference>
<dbReference type="Pfam" id="PF07714">
    <property type="entry name" value="PK_Tyr_Ser-Thr"/>
    <property type="match status" value="1"/>
</dbReference>
<dbReference type="InterPro" id="IPR011009">
    <property type="entry name" value="Kinase-like_dom_sf"/>
</dbReference>
<reference evidence="5 7" key="1">
    <citation type="journal article" date="2017" name="Nature">
        <title>The sunflower genome provides insights into oil metabolism, flowering and Asterid evolution.</title>
        <authorList>
            <person name="Badouin H."/>
            <person name="Gouzy J."/>
            <person name="Grassa C.J."/>
            <person name="Murat F."/>
            <person name="Staton S.E."/>
            <person name="Cottret L."/>
            <person name="Lelandais-Briere C."/>
            <person name="Owens G.L."/>
            <person name="Carrere S."/>
            <person name="Mayjonade B."/>
            <person name="Legrand L."/>
            <person name="Gill N."/>
            <person name="Kane N.C."/>
            <person name="Bowers J.E."/>
            <person name="Hubner S."/>
            <person name="Bellec A."/>
            <person name="Berard A."/>
            <person name="Berges H."/>
            <person name="Blanchet N."/>
            <person name="Boniface M.C."/>
            <person name="Brunel D."/>
            <person name="Catrice O."/>
            <person name="Chaidir N."/>
            <person name="Claudel C."/>
            <person name="Donnadieu C."/>
            <person name="Faraut T."/>
            <person name="Fievet G."/>
            <person name="Helmstetter N."/>
            <person name="King M."/>
            <person name="Knapp S.J."/>
            <person name="Lai Z."/>
            <person name="Le Paslier M.C."/>
            <person name="Lippi Y."/>
            <person name="Lorenzon L."/>
            <person name="Mandel J.R."/>
            <person name="Marage G."/>
            <person name="Marchand G."/>
            <person name="Marquand E."/>
            <person name="Bret-Mestries E."/>
            <person name="Morien E."/>
            <person name="Nambeesan S."/>
            <person name="Nguyen T."/>
            <person name="Pegot-Espagnet P."/>
            <person name="Pouilly N."/>
            <person name="Raftis F."/>
            <person name="Sallet E."/>
            <person name="Schiex T."/>
            <person name="Thomas J."/>
            <person name="Vandecasteele C."/>
            <person name="Vares D."/>
            <person name="Vear F."/>
            <person name="Vautrin S."/>
            <person name="Crespi M."/>
            <person name="Mangin B."/>
            <person name="Burke J.M."/>
            <person name="Salse J."/>
            <person name="Munos S."/>
            <person name="Vincourt P."/>
            <person name="Rieseberg L.H."/>
            <person name="Langlade N.B."/>
        </authorList>
    </citation>
    <scope>NUCLEOTIDE SEQUENCE [LARGE SCALE GENOMIC DNA]</scope>
    <source>
        <strain evidence="7">cv. SF193</strain>
        <tissue evidence="5">Leaves</tissue>
    </source>
</reference>
<evidence type="ECO:0000259" key="3">
    <source>
        <dbReference type="PROSITE" id="PS50011"/>
    </source>
</evidence>
<dbReference type="PANTHER" id="PTHR45927:SF9">
    <property type="entry name" value="FAMILY PROTEIN _ PEPTIDOGLYCAN-BINDING LYSM DOMAIN-CONTAINING PROTEIN, PUTATIVE-RELATED"/>
    <property type="match status" value="1"/>
</dbReference>
<feature type="domain" description="Protein kinase" evidence="3">
    <location>
        <begin position="303"/>
        <end position="589"/>
    </location>
</feature>
<accession>A0A251VF09</accession>
<dbReference type="Gene3D" id="1.10.510.10">
    <property type="entry name" value="Transferase(Phosphotransferase) domain 1"/>
    <property type="match status" value="1"/>
</dbReference>
<dbReference type="STRING" id="4232.A0A251VF09"/>
<dbReference type="OMA" id="FIVYRAQ"/>
<dbReference type="InterPro" id="IPR000719">
    <property type="entry name" value="Prot_kinase_dom"/>
</dbReference>
<evidence type="ECO:0000313" key="6">
    <source>
        <dbReference type="EMBL" id="OTG33271.1"/>
    </source>
</evidence>
<reference evidence="5" key="3">
    <citation type="submission" date="2020-06" db="EMBL/GenBank/DDBJ databases">
        <title>Helianthus annuus Genome sequencing and assembly Release 2.</title>
        <authorList>
            <person name="Gouzy J."/>
            <person name="Langlade N."/>
            <person name="Munos S."/>
        </authorList>
    </citation>
    <scope>NUCLEOTIDE SEQUENCE</scope>
    <source>
        <tissue evidence="5">Leaves</tissue>
    </source>
</reference>
<dbReference type="Pfam" id="PF23473">
    <property type="entry name" value="LysM3_LYK4_5"/>
    <property type="match status" value="1"/>
</dbReference>
<feature type="domain" description="LysM" evidence="4">
    <location>
        <begin position="169"/>
        <end position="213"/>
    </location>
</feature>
<dbReference type="GO" id="GO:0004672">
    <property type="term" value="F:protein kinase activity"/>
    <property type="evidence" value="ECO:0007669"/>
    <property type="project" value="InterPro"/>
</dbReference>
<evidence type="ECO:0000259" key="4">
    <source>
        <dbReference type="PROSITE" id="PS51782"/>
    </source>
</evidence>
<evidence type="ECO:0000256" key="1">
    <source>
        <dbReference type="SAM" id="Phobius"/>
    </source>
</evidence>
<feature type="transmembrane region" description="Helical" evidence="1">
    <location>
        <begin position="250"/>
        <end position="272"/>
    </location>
</feature>
<reference evidence="6" key="2">
    <citation type="submission" date="2017-02" db="EMBL/GenBank/DDBJ databases">
        <title>Sunflower complete genome.</title>
        <authorList>
            <person name="Langlade N."/>
            <person name="Munos S."/>
        </authorList>
    </citation>
    <scope>NUCLEOTIDE SEQUENCE [LARGE SCALE GENOMIC DNA]</scope>
    <source>
        <tissue evidence="6">Leaves</tissue>
    </source>
</reference>
<evidence type="ECO:0000256" key="2">
    <source>
        <dbReference type="SAM" id="SignalP"/>
    </source>
</evidence>
<dbReference type="SUPFAM" id="SSF56112">
    <property type="entry name" value="Protein kinase-like (PK-like)"/>
    <property type="match status" value="1"/>
</dbReference>
<organism evidence="6 7">
    <name type="scientific">Helianthus annuus</name>
    <name type="common">Common sunflower</name>
    <dbReference type="NCBI Taxonomy" id="4232"/>
    <lineage>
        <taxon>Eukaryota</taxon>
        <taxon>Viridiplantae</taxon>
        <taxon>Streptophyta</taxon>
        <taxon>Embryophyta</taxon>
        <taxon>Tracheophyta</taxon>
        <taxon>Spermatophyta</taxon>
        <taxon>Magnoliopsida</taxon>
        <taxon>eudicotyledons</taxon>
        <taxon>Gunneridae</taxon>
        <taxon>Pentapetalae</taxon>
        <taxon>asterids</taxon>
        <taxon>campanulids</taxon>
        <taxon>Asterales</taxon>
        <taxon>Asteraceae</taxon>
        <taxon>Asteroideae</taxon>
        <taxon>Heliantheae alliance</taxon>
        <taxon>Heliantheae</taxon>
        <taxon>Helianthus</taxon>
    </lineage>
</organism>
<dbReference type="Gene3D" id="3.10.350.10">
    <property type="entry name" value="LysM domain"/>
    <property type="match status" value="1"/>
</dbReference>
<dbReference type="PANTHER" id="PTHR45927">
    <property type="entry name" value="LYSM-DOMAIN RECEPTOR-LIKE KINASE-RELATED"/>
    <property type="match status" value="1"/>
</dbReference>
<evidence type="ECO:0000313" key="5">
    <source>
        <dbReference type="EMBL" id="KAF5817278.1"/>
    </source>
</evidence>
<dbReference type="OrthoDB" id="60033at2759"/>
<protein>
    <recommendedName>
        <fullName evidence="8">Protein kinase domain-containing protein</fullName>
    </recommendedName>
</protein>
<dbReference type="EMBL" id="MNCJ02000317">
    <property type="protein sequence ID" value="KAF5817278.1"/>
    <property type="molecule type" value="Genomic_DNA"/>
</dbReference>
<dbReference type="InParanoid" id="A0A251VF09"/>
<dbReference type="InterPro" id="IPR018392">
    <property type="entry name" value="LysM"/>
</dbReference>
<dbReference type="EMBL" id="CM007891">
    <property type="protein sequence ID" value="OTG33271.1"/>
    <property type="molecule type" value="Genomic_DNA"/>
</dbReference>
<keyword evidence="1" id="KW-0812">Transmembrane</keyword>
<dbReference type="Gramene" id="mRNA:HanXRQr2_Chr02g0051081">
    <property type="protein sequence ID" value="CDS:HanXRQr2_Chr02g0051081.1"/>
    <property type="gene ID" value="HanXRQr2_Chr02g0051081"/>
</dbReference>
<dbReference type="Proteomes" id="UP000215914">
    <property type="component" value="Chromosome 2"/>
</dbReference>
<dbReference type="InterPro" id="IPR052611">
    <property type="entry name" value="Plant_RLK_LysM"/>
</dbReference>
<name>A0A251VF09_HELAN</name>
<proteinExistence type="predicted"/>
<evidence type="ECO:0000313" key="7">
    <source>
        <dbReference type="Proteomes" id="UP000215914"/>
    </source>
</evidence>
<dbReference type="InterPro" id="IPR001245">
    <property type="entry name" value="Ser-Thr/Tyr_kinase_cat_dom"/>
</dbReference>
<feature type="signal peptide" evidence="2">
    <location>
        <begin position="1"/>
        <end position="21"/>
    </location>
</feature>
<keyword evidence="1" id="KW-1133">Transmembrane helix</keyword>
<dbReference type="GO" id="GO:0005886">
    <property type="term" value="C:plasma membrane"/>
    <property type="evidence" value="ECO:0007669"/>
    <property type="project" value="UniProtKB-ARBA"/>
</dbReference>
<dbReference type="PROSITE" id="PS50011">
    <property type="entry name" value="PROTEIN_KINASE_DOM"/>
    <property type="match status" value="1"/>
</dbReference>
<gene>
    <name evidence="6" type="ORF">HannXRQ_Chr02g0032861</name>
    <name evidence="5" type="ORF">HanXRQr2_Chr02g0051081</name>
</gene>
<dbReference type="PROSITE" id="PS51782">
    <property type="entry name" value="LYSM"/>
    <property type="match status" value="1"/>
</dbReference>
<dbReference type="GO" id="GO:0005524">
    <property type="term" value="F:ATP binding"/>
    <property type="evidence" value="ECO:0007669"/>
    <property type="project" value="InterPro"/>
</dbReference>
<keyword evidence="5" id="KW-0808">Transferase</keyword>
<dbReference type="AlphaFoldDB" id="A0A251VF09"/>
<evidence type="ECO:0008006" key="8">
    <source>
        <dbReference type="Google" id="ProtNLM"/>
    </source>
</evidence>
<sequence>MEPISFLLTLLLFSSIQPIFSVQPYDQTPCNTTTPPLQGSTYTCNSNTKTCNTYVVYRPQLNQQLSDIATLFNVNESELLPTTHLQEREVVVPIQCDCPDRSSRAVVDYTNKLLNSYVDIACRVYQGLVKPFVLEEQNGNLHESTLVKVPVKCACVNTSRDTNATMYLVSYPVMEYDTIDIIGLKFGVTRQSIQDANELNPGQTIFGGTTLLVPTTGVPVLNLDHVVNGPSPHDTIPVNRIVNSSMGNHFSVFLIVFATCCLCGVVFLLIFLKWKCHHRVPRVVSVTRSEFKRLSPDFLNGMSKLKQSLTTFSLDELKLATHDFSESLLIGKSVYKGLITADFPVAIEDMISMESANHVINILTTINHFNVVRLEGCCFYMNRSYLVFEFAQNGSLRDCLHDFKTRKQLTWDKRVKLAFDIAEGLHYIHYCTKPTYAHHNICSENILISADWRAKISGFNLARPIVYNVLVEGDGGDKVENKGHIDCGQASTKVDVYGYGVVLMEVLSAKEAAISRKWLDRVEFLADGEVVGGSSECLEKFKMFMDEDLDGEYGLGDALCLALLAKCCMHDDPEVRPSMNDVLKALSRIS</sequence>
<dbReference type="InterPro" id="IPR036779">
    <property type="entry name" value="LysM_dom_sf"/>
</dbReference>
<dbReference type="Gene3D" id="3.30.200.20">
    <property type="entry name" value="Phosphorylase Kinase, domain 1"/>
    <property type="match status" value="1"/>
</dbReference>
<feature type="chain" id="PRO_5012128886" description="Protein kinase domain-containing protein" evidence="2">
    <location>
        <begin position="22"/>
        <end position="590"/>
    </location>
</feature>